<dbReference type="RefSeq" id="WP_055402169.1">
    <property type="nucleotide sequence ID" value="NZ_JAMXAX010000049.1"/>
</dbReference>
<keyword evidence="4" id="KW-1185">Reference proteome</keyword>
<dbReference type="Gene3D" id="2.10.109.10">
    <property type="entry name" value="Umud Fragment, subunit A"/>
    <property type="match status" value="1"/>
</dbReference>
<evidence type="ECO:0000259" key="2">
    <source>
        <dbReference type="Pfam" id="PF10502"/>
    </source>
</evidence>
<comment type="caution">
    <text evidence="3">The sequence shown here is derived from an EMBL/GenBank/DDBJ whole genome shotgun (WGS) entry which is preliminary data.</text>
</comment>
<keyword evidence="1" id="KW-1133">Transmembrane helix</keyword>
<proteinExistence type="predicted"/>
<feature type="transmembrane region" description="Helical" evidence="1">
    <location>
        <begin position="6"/>
        <end position="28"/>
    </location>
</feature>
<organism evidence="3 4">
    <name type="scientific">Acidovorax facilis</name>
    <dbReference type="NCBI Taxonomy" id="12917"/>
    <lineage>
        <taxon>Bacteria</taxon>
        <taxon>Pseudomonadati</taxon>
        <taxon>Pseudomonadota</taxon>
        <taxon>Betaproteobacteria</taxon>
        <taxon>Burkholderiales</taxon>
        <taxon>Comamonadaceae</taxon>
        <taxon>Acidovorax</taxon>
    </lineage>
</organism>
<evidence type="ECO:0000313" key="3">
    <source>
        <dbReference type="EMBL" id="MFC3934264.1"/>
    </source>
</evidence>
<protein>
    <submittedName>
        <fullName evidence="3">S26 family signal peptidase</fullName>
    </submittedName>
</protein>
<keyword evidence="1" id="KW-0472">Membrane</keyword>
<evidence type="ECO:0000313" key="4">
    <source>
        <dbReference type="Proteomes" id="UP001595693"/>
    </source>
</evidence>
<evidence type="ECO:0000256" key="1">
    <source>
        <dbReference type="SAM" id="Phobius"/>
    </source>
</evidence>
<dbReference type="Proteomes" id="UP001595693">
    <property type="component" value="Unassembled WGS sequence"/>
</dbReference>
<dbReference type="EMBL" id="JBHSAJ010000015">
    <property type="protein sequence ID" value="MFC3934264.1"/>
    <property type="molecule type" value="Genomic_DNA"/>
</dbReference>
<dbReference type="InterPro" id="IPR019533">
    <property type="entry name" value="Peptidase_S26"/>
</dbReference>
<keyword evidence="1" id="KW-0812">Transmembrane</keyword>
<dbReference type="SUPFAM" id="SSF51306">
    <property type="entry name" value="LexA/Signal peptidase"/>
    <property type="match status" value="1"/>
</dbReference>
<name>A0ABV8D6U9_9BURK</name>
<feature type="domain" description="Peptidase S26" evidence="2">
    <location>
        <begin position="15"/>
        <end position="173"/>
    </location>
</feature>
<accession>A0ABV8D6U9</accession>
<dbReference type="Pfam" id="PF10502">
    <property type="entry name" value="Peptidase_S26"/>
    <property type="match status" value="1"/>
</dbReference>
<dbReference type="InterPro" id="IPR036286">
    <property type="entry name" value="LexA/Signal_pep-like_sf"/>
</dbReference>
<gene>
    <name evidence="3" type="ORF">ACFOW3_06465</name>
</gene>
<sequence length="178" mass="19108">MTQPAVPLPMLLAGMATAVALLVGPMLVPREPRFIYNPSASVAPGWYHIERIERADSLHVGSTVLVRLSADVAALAAQRGYLPIGVPILKRVGALAPQSVCVREQTVRIDDAVVASVPLQDGMVRPLQAWGQCRVLVEGEVFLLSDTHPASFDSRYFGPVQVSAVLGIAHPVWTWSAP</sequence>
<reference evidence="4" key="1">
    <citation type="journal article" date="2019" name="Int. J. Syst. Evol. Microbiol.">
        <title>The Global Catalogue of Microorganisms (GCM) 10K type strain sequencing project: providing services to taxonomists for standard genome sequencing and annotation.</title>
        <authorList>
            <consortium name="The Broad Institute Genomics Platform"/>
            <consortium name="The Broad Institute Genome Sequencing Center for Infectious Disease"/>
            <person name="Wu L."/>
            <person name="Ma J."/>
        </authorList>
    </citation>
    <scope>NUCLEOTIDE SEQUENCE [LARGE SCALE GENOMIC DNA]</scope>
    <source>
        <strain evidence="4">CCUG 2113</strain>
    </source>
</reference>